<evidence type="ECO:0000313" key="2">
    <source>
        <dbReference type="Proteomes" id="UP000218890"/>
    </source>
</evidence>
<keyword evidence="2" id="KW-1185">Reference proteome</keyword>
<reference evidence="1" key="1">
    <citation type="submission" date="2016-02" db="EMBL/GenBank/DDBJ databases">
        <title>Halorhodospira halochloris DSM-1059 complete genome, version 2.</title>
        <authorList>
            <person name="Tsukatani Y."/>
        </authorList>
    </citation>
    <scope>NUCLEOTIDE SEQUENCE</scope>
    <source>
        <strain evidence="1">DSM 1059</strain>
    </source>
</reference>
<dbReference type="KEGG" id="hhk:HH1059_11330"/>
<dbReference type="Proteomes" id="UP000218890">
    <property type="component" value="Chromosome"/>
</dbReference>
<accession>A0A2Z6EZG4</accession>
<evidence type="ECO:0000313" key="1">
    <source>
        <dbReference type="EMBL" id="BBE11045.1"/>
    </source>
</evidence>
<gene>
    <name evidence="1" type="ORF">HH1059_11330</name>
</gene>
<name>A0A2Z6EZG4_HALHR</name>
<organism evidence="1 2">
    <name type="scientific">Halorhodospira halochloris</name>
    <name type="common">Ectothiorhodospira halochloris</name>
    <dbReference type="NCBI Taxonomy" id="1052"/>
    <lineage>
        <taxon>Bacteria</taxon>
        <taxon>Pseudomonadati</taxon>
        <taxon>Pseudomonadota</taxon>
        <taxon>Gammaproteobacteria</taxon>
        <taxon>Chromatiales</taxon>
        <taxon>Ectothiorhodospiraceae</taxon>
        <taxon>Halorhodospira</taxon>
    </lineage>
</organism>
<dbReference type="EMBL" id="AP017372">
    <property type="protein sequence ID" value="BBE11045.1"/>
    <property type="molecule type" value="Genomic_DNA"/>
</dbReference>
<sequence length="57" mass="6407">MRVAFFSALLRKGHRCALRWQVHAPQVGSVLCAIAVGESVYHAIDNAGRLRRERFAD</sequence>
<protein>
    <submittedName>
        <fullName evidence="1">Uncharacterized protein</fullName>
    </submittedName>
</protein>
<proteinExistence type="predicted"/>
<dbReference type="AlphaFoldDB" id="A0A2Z6EZG4"/>